<evidence type="ECO:0000313" key="1">
    <source>
        <dbReference type="EMBL" id="KAG5631109.1"/>
    </source>
</evidence>
<sequence>MLFNSKNQLQRAVKLLHLKIASEYFVIKSTKKLWRLVFRRVEQGCRFRLTSFNDKHTNMWNVGRYIKEHTCDRGTCRDGHFNLDVEMIANVLRVDIEKMPRFPIKDCQTSVLKAYGISISRRKAYLSRKRDIEKSMVLGRVLLPSCRGSWKL</sequence>
<dbReference type="Proteomes" id="UP000824120">
    <property type="component" value="Chromosome 1"/>
</dbReference>
<keyword evidence="2" id="KW-1185">Reference proteome</keyword>
<dbReference type="AlphaFoldDB" id="A0A9J6B2X7"/>
<reference evidence="1 2" key="1">
    <citation type="submission" date="2020-09" db="EMBL/GenBank/DDBJ databases">
        <title>De no assembly of potato wild relative species, Solanum commersonii.</title>
        <authorList>
            <person name="Cho K."/>
        </authorList>
    </citation>
    <scope>NUCLEOTIDE SEQUENCE [LARGE SCALE GENOMIC DNA]</scope>
    <source>
        <strain evidence="1">LZ3.2</strain>
        <tissue evidence="1">Leaf</tissue>
    </source>
</reference>
<proteinExistence type="predicted"/>
<dbReference type="OrthoDB" id="1304666at2759"/>
<organism evidence="1 2">
    <name type="scientific">Solanum commersonii</name>
    <name type="common">Commerson's wild potato</name>
    <name type="synonym">Commerson's nightshade</name>
    <dbReference type="NCBI Taxonomy" id="4109"/>
    <lineage>
        <taxon>Eukaryota</taxon>
        <taxon>Viridiplantae</taxon>
        <taxon>Streptophyta</taxon>
        <taxon>Embryophyta</taxon>
        <taxon>Tracheophyta</taxon>
        <taxon>Spermatophyta</taxon>
        <taxon>Magnoliopsida</taxon>
        <taxon>eudicotyledons</taxon>
        <taxon>Gunneridae</taxon>
        <taxon>Pentapetalae</taxon>
        <taxon>asterids</taxon>
        <taxon>lamiids</taxon>
        <taxon>Solanales</taxon>
        <taxon>Solanaceae</taxon>
        <taxon>Solanoideae</taxon>
        <taxon>Solaneae</taxon>
        <taxon>Solanum</taxon>
    </lineage>
</organism>
<accession>A0A9J6B2X7</accession>
<protein>
    <recommendedName>
        <fullName evidence="3">Transposase MuDR plant domain-containing protein</fullName>
    </recommendedName>
</protein>
<evidence type="ECO:0008006" key="3">
    <source>
        <dbReference type="Google" id="ProtNLM"/>
    </source>
</evidence>
<evidence type="ECO:0000313" key="2">
    <source>
        <dbReference type="Proteomes" id="UP000824120"/>
    </source>
</evidence>
<gene>
    <name evidence="1" type="ORF">H5410_002826</name>
</gene>
<name>A0A9J6B2X7_SOLCO</name>
<comment type="caution">
    <text evidence="1">The sequence shown here is derived from an EMBL/GenBank/DDBJ whole genome shotgun (WGS) entry which is preliminary data.</text>
</comment>
<dbReference type="EMBL" id="JACXVP010000001">
    <property type="protein sequence ID" value="KAG5631109.1"/>
    <property type="molecule type" value="Genomic_DNA"/>
</dbReference>